<feature type="signal peptide" evidence="1">
    <location>
        <begin position="1"/>
        <end position="21"/>
    </location>
</feature>
<feature type="chain" id="PRO_5025381750" evidence="1">
    <location>
        <begin position="22"/>
        <end position="148"/>
    </location>
</feature>
<evidence type="ECO:0000313" key="3">
    <source>
        <dbReference type="Proteomes" id="UP000472265"/>
    </source>
</evidence>
<reference evidence="2" key="1">
    <citation type="submission" date="2021-04" db="EMBL/GenBank/DDBJ databases">
        <authorList>
            <consortium name="Wellcome Sanger Institute Data Sharing"/>
        </authorList>
    </citation>
    <scope>NUCLEOTIDE SEQUENCE [LARGE SCALE GENOMIC DNA]</scope>
</reference>
<protein>
    <submittedName>
        <fullName evidence="2">Uncharacterized protein</fullName>
    </submittedName>
</protein>
<accession>A0A671V1R9</accession>
<sequence length="148" mass="16727">MTMRTLLLVSAAVLLAGVVAASTLPPSLNKNLKSIIDLAEEFNRTFSQVRAYFVEDVGHLAQGRNRCGDKFFCKVHDILHKHEHFAKGKEQKEEKDIVRNLDVYIRDRNANCAALLRNVTSTNVTKPIPELVKHLTDCIRSRNIHGNH</sequence>
<dbReference type="Proteomes" id="UP000472265">
    <property type="component" value="Chromosome 13"/>
</dbReference>
<dbReference type="GeneTree" id="ENSGT00940000176998"/>
<keyword evidence="3" id="KW-1185">Reference proteome</keyword>
<name>A0A671V1R9_SPAAU</name>
<keyword evidence="1" id="KW-0732">Signal</keyword>
<organism evidence="2 3">
    <name type="scientific">Sparus aurata</name>
    <name type="common">Gilthead sea bream</name>
    <dbReference type="NCBI Taxonomy" id="8175"/>
    <lineage>
        <taxon>Eukaryota</taxon>
        <taxon>Metazoa</taxon>
        <taxon>Chordata</taxon>
        <taxon>Craniata</taxon>
        <taxon>Vertebrata</taxon>
        <taxon>Euteleostomi</taxon>
        <taxon>Actinopterygii</taxon>
        <taxon>Neopterygii</taxon>
        <taxon>Teleostei</taxon>
        <taxon>Neoteleostei</taxon>
        <taxon>Acanthomorphata</taxon>
        <taxon>Eupercaria</taxon>
        <taxon>Spariformes</taxon>
        <taxon>Sparidae</taxon>
        <taxon>Sparus</taxon>
    </lineage>
</organism>
<dbReference type="OMA" id="QDKFFCK"/>
<evidence type="ECO:0000313" key="2">
    <source>
        <dbReference type="Ensembl" id="ENSSAUP00010018800.1"/>
    </source>
</evidence>
<proteinExistence type="predicted"/>
<reference evidence="2" key="3">
    <citation type="submission" date="2025-09" db="UniProtKB">
        <authorList>
            <consortium name="Ensembl"/>
        </authorList>
    </citation>
    <scope>IDENTIFICATION</scope>
</reference>
<dbReference type="AlphaFoldDB" id="A0A671V1R9"/>
<reference evidence="2" key="2">
    <citation type="submission" date="2025-08" db="UniProtKB">
        <authorList>
            <consortium name="Ensembl"/>
        </authorList>
    </citation>
    <scope>IDENTIFICATION</scope>
</reference>
<dbReference type="InParanoid" id="A0A671V1R9"/>
<evidence type="ECO:0000256" key="1">
    <source>
        <dbReference type="SAM" id="SignalP"/>
    </source>
</evidence>
<dbReference type="Ensembl" id="ENSSAUT00010019847.1">
    <property type="protein sequence ID" value="ENSSAUP00010018800.1"/>
    <property type="gene ID" value="ENSSAUG00010008480.1"/>
</dbReference>